<evidence type="ECO:0000256" key="1">
    <source>
        <dbReference type="SAM" id="MobiDB-lite"/>
    </source>
</evidence>
<reference evidence="2 3" key="1">
    <citation type="submission" date="2022-11" db="EMBL/GenBank/DDBJ databases">
        <title>Host association and intracellularity evolved multiple times independently in the Rickettsiales.</title>
        <authorList>
            <person name="Castelli M."/>
            <person name="Nardi T."/>
            <person name="Gammuto L."/>
            <person name="Bellinzona G."/>
            <person name="Sabaneyeva E."/>
            <person name="Potekhin A."/>
            <person name="Serra V."/>
            <person name="Petroni G."/>
            <person name="Sassera D."/>
        </authorList>
    </citation>
    <scope>NUCLEOTIDE SEQUENCE [LARGE SCALE GENOMIC DNA]</scope>
    <source>
        <strain evidence="2 3">NDG2</strain>
    </source>
</reference>
<proteinExistence type="predicted"/>
<name>A0ABZ0UMH3_9RICK</name>
<protein>
    <submittedName>
        <fullName evidence="2">Uncharacterized protein</fullName>
    </submittedName>
</protein>
<gene>
    <name evidence="2" type="ORF">Bandiella_01522</name>
</gene>
<feature type="region of interest" description="Disordered" evidence="1">
    <location>
        <begin position="82"/>
        <end position="103"/>
    </location>
</feature>
<dbReference type="Proteomes" id="UP001327219">
    <property type="component" value="Chromosome"/>
</dbReference>
<accession>A0ABZ0UMH3</accession>
<dbReference type="EMBL" id="CP110820">
    <property type="protein sequence ID" value="WPX97373.1"/>
    <property type="molecule type" value="Genomic_DNA"/>
</dbReference>
<keyword evidence="3" id="KW-1185">Reference proteome</keyword>
<organism evidence="2 3">
    <name type="scientific">Candidatus Bandiella euplotis</name>
    <dbReference type="NCBI Taxonomy" id="1664265"/>
    <lineage>
        <taxon>Bacteria</taxon>
        <taxon>Pseudomonadati</taxon>
        <taxon>Pseudomonadota</taxon>
        <taxon>Alphaproteobacteria</taxon>
        <taxon>Rickettsiales</taxon>
        <taxon>Candidatus Midichloriaceae</taxon>
        <taxon>Candidatus Bandiella</taxon>
    </lineage>
</organism>
<evidence type="ECO:0000313" key="2">
    <source>
        <dbReference type="EMBL" id="WPX97373.1"/>
    </source>
</evidence>
<dbReference type="RefSeq" id="WP_323732890.1">
    <property type="nucleotide sequence ID" value="NZ_CP110820.1"/>
</dbReference>
<evidence type="ECO:0000313" key="3">
    <source>
        <dbReference type="Proteomes" id="UP001327219"/>
    </source>
</evidence>
<sequence>MVEIKLGVKGKITKGEYSPHGEIMIESAASDGRKGYYIFTWPNDGTKWPDSNEEMMYDDWFLSLDEVKQQIEYEGLEIKWLANHTKNPNENEENNQGERGSAE</sequence>